<sequence length="79" mass="9159">MNSKKVLILLSLLLIIIVTFTAYLTTLPQTDYQIAVNRLQKISLEAVEQKIQHQESFTYTQGERVAHIVKNLFQSLRKQ</sequence>
<dbReference type="EMBL" id="JPFW01000001">
    <property type="protein sequence ID" value="KEQ43182.1"/>
    <property type="molecule type" value="Genomic_DNA"/>
</dbReference>
<accession>A0A081QJQ9</accession>
<dbReference type="Proteomes" id="UP000028030">
    <property type="component" value="Unassembled WGS sequence"/>
</dbReference>
<protein>
    <submittedName>
        <fullName evidence="1">Putative bacteriocin transport accessory protein</fullName>
    </submittedName>
</protein>
<reference evidence="1 2" key="1">
    <citation type="submission" date="2014-05" db="EMBL/GenBank/DDBJ databases">
        <authorList>
            <person name="Daugherty S.C."/>
            <person name="Tallon L.J."/>
            <person name="Sadzewicz L."/>
            <person name="Kilian M."/>
            <person name="Tettelin H."/>
        </authorList>
    </citation>
    <scope>NUCLEOTIDE SEQUENCE [LARGE SCALE GENOMIC DNA]</scope>
    <source>
        <strain evidence="1 2">SK642</strain>
    </source>
</reference>
<dbReference type="AlphaFoldDB" id="A0A081QJQ9"/>
<name>A0A081QJQ9_STRMT</name>
<organism evidence="1 2">
    <name type="scientific">Streptococcus mitis</name>
    <dbReference type="NCBI Taxonomy" id="28037"/>
    <lineage>
        <taxon>Bacteria</taxon>
        <taxon>Bacillati</taxon>
        <taxon>Bacillota</taxon>
        <taxon>Bacilli</taxon>
        <taxon>Lactobacillales</taxon>
        <taxon>Streptococcaceae</taxon>
        <taxon>Streptococcus</taxon>
        <taxon>Streptococcus mitis group</taxon>
    </lineage>
</organism>
<gene>
    <name evidence="1" type="ORF">SK642_0057</name>
</gene>
<comment type="caution">
    <text evidence="1">The sequence shown here is derived from an EMBL/GenBank/DDBJ whole genome shotgun (WGS) entry which is preliminary data.</text>
</comment>
<evidence type="ECO:0000313" key="2">
    <source>
        <dbReference type="Proteomes" id="UP000028030"/>
    </source>
</evidence>
<evidence type="ECO:0000313" key="1">
    <source>
        <dbReference type="EMBL" id="KEQ43182.1"/>
    </source>
</evidence>
<proteinExistence type="predicted"/>